<comment type="similarity">
    <text evidence="1">Belongs to the ABC transporter superfamily.</text>
</comment>
<dbReference type="FunFam" id="3.40.50.300:FF:000056">
    <property type="entry name" value="Cell division ATP-binding protein FtsE"/>
    <property type="match status" value="1"/>
</dbReference>
<proteinExistence type="inferred from homology"/>
<dbReference type="InterPro" id="IPR027417">
    <property type="entry name" value="P-loop_NTPase"/>
</dbReference>
<dbReference type="InterPro" id="IPR003439">
    <property type="entry name" value="ABC_transporter-like_ATP-bd"/>
</dbReference>
<dbReference type="Gene3D" id="3.40.50.300">
    <property type="entry name" value="P-loop containing nucleotide triphosphate hydrolases"/>
    <property type="match status" value="1"/>
</dbReference>
<dbReference type="GO" id="GO:0005886">
    <property type="term" value="C:plasma membrane"/>
    <property type="evidence" value="ECO:0007669"/>
    <property type="project" value="UniProtKB-ARBA"/>
</dbReference>
<evidence type="ECO:0000259" key="5">
    <source>
        <dbReference type="PROSITE" id="PS50893"/>
    </source>
</evidence>
<dbReference type="InterPro" id="IPR003593">
    <property type="entry name" value="AAA+_ATPase"/>
</dbReference>
<feature type="domain" description="ABC transporter" evidence="5">
    <location>
        <begin position="4"/>
        <end position="223"/>
    </location>
</feature>
<dbReference type="SMART" id="SM00382">
    <property type="entry name" value="AAA"/>
    <property type="match status" value="1"/>
</dbReference>
<dbReference type="GO" id="GO:0022857">
    <property type="term" value="F:transmembrane transporter activity"/>
    <property type="evidence" value="ECO:0007669"/>
    <property type="project" value="TreeGrafter"/>
</dbReference>
<evidence type="ECO:0000313" key="7">
    <source>
        <dbReference type="Proteomes" id="UP000184389"/>
    </source>
</evidence>
<dbReference type="EMBL" id="FQXR01000029">
    <property type="protein sequence ID" value="SHI21423.1"/>
    <property type="molecule type" value="Genomic_DNA"/>
</dbReference>
<dbReference type="InterPro" id="IPR017871">
    <property type="entry name" value="ABC_transporter-like_CS"/>
</dbReference>
<dbReference type="Pfam" id="PF00005">
    <property type="entry name" value="ABC_tran"/>
    <property type="match status" value="1"/>
</dbReference>
<evidence type="ECO:0000256" key="3">
    <source>
        <dbReference type="ARBA" id="ARBA00022741"/>
    </source>
</evidence>
<evidence type="ECO:0000313" key="6">
    <source>
        <dbReference type="EMBL" id="SHI21423.1"/>
    </source>
</evidence>
<dbReference type="GO" id="GO:0005524">
    <property type="term" value="F:ATP binding"/>
    <property type="evidence" value="ECO:0007669"/>
    <property type="project" value="UniProtKB-KW"/>
</dbReference>
<dbReference type="CDD" id="cd03255">
    <property type="entry name" value="ABC_MJ0796_LolCDE_FtsE"/>
    <property type="match status" value="1"/>
</dbReference>
<dbReference type="RefSeq" id="WP_072745501.1">
    <property type="nucleotide sequence ID" value="NZ_FQXR01000029.1"/>
</dbReference>
<evidence type="ECO:0000256" key="1">
    <source>
        <dbReference type="ARBA" id="ARBA00005417"/>
    </source>
</evidence>
<dbReference type="PANTHER" id="PTHR24220">
    <property type="entry name" value="IMPORT ATP-BINDING PROTEIN"/>
    <property type="match status" value="1"/>
</dbReference>
<name>A0A1M5ZBZ9_9FIRM</name>
<dbReference type="AlphaFoldDB" id="A0A1M5ZBZ9"/>
<dbReference type="Proteomes" id="UP000184389">
    <property type="component" value="Unassembled WGS sequence"/>
</dbReference>
<keyword evidence="3" id="KW-0547">Nucleotide-binding</keyword>
<evidence type="ECO:0000256" key="4">
    <source>
        <dbReference type="ARBA" id="ARBA00022840"/>
    </source>
</evidence>
<gene>
    <name evidence="6" type="ORF">SAMN02745180_02921</name>
</gene>
<keyword evidence="7" id="KW-1185">Reference proteome</keyword>
<reference evidence="6 7" key="1">
    <citation type="submission" date="2016-11" db="EMBL/GenBank/DDBJ databases">
        <authorList>
            <person name="Jaros S."/>
            <person name="Januszkiewicz K."/>
            <person name="Wedrychowicz H."/>
        </authorList>
    </citation>
    <scope>NUCLEOTIDE SEQUENCE [LARGE SCALE GENOMIC DNA]</scope>
    <source>
        <strain evidence="6 7">DSM 13106</strain>
    </source>
</reference>
<dbReference type="InterPro" id="IPR015854">
    <property type="entry name" value="ABC_transpr_LolD-like"/>
</dbReference>
<protein>
    <submittedName>
        <fullName evidence="6">Putative ABC transport system ATP-binding protein</fullName>
    </submittedName>
</protein>
<dbReference type="PANTHER" id="PTHR24220:SF689">
    <property type="entry name" value="LIPOPROTEIN-RELEASING SYSTEM ATP-BINDING PROTEIN LOLD"/>
    <property type="match status" value="1"/>
</dbReference>
<dbReference type="InterPro" id="IPR017911">
    <property type="entry name" value="MacB-like_ATP-bd"/>
</dbReference>
<dbReference type="PROSITE" id="PS00211">
    <property type="entry name" value="ABC_TRANSPORTER_1"/>
    <property type="match status" value="1"/>
</dbReference>
<keyword evidence="4 6" id="KW-0067">ATP-binding</keyword>
<evidence type="ECO:0000256" key="2">
    <source>
        <dbReference type="ARBA" id="ARBA00022448"/>
    </source>
</evidence>
<dbReference type="STRING" id="1123281.SAMN02745180_02921"/>
<dbReference type="GO" id="GO:0016887">
    <property type="term" value="F:ATP hydrolysis activity"/>
    <property type="evidence" value="ECO:0007669"/>
    <property type="project" value="InterPro"/>
</dbReference>
<dbReference type="PROSITE" id="PS50893">
    <property type="entry name" value="ABC_TRANSPORTER_2"/>
    <property type="match status" value="1"/>
</dbReference>
<dbReference type="SUPFAM" id="SSF52540">
    <property type="entry name" value="P-loop containing nucleoside triphosphate hydrolases"/>
    <property type="match status" value="1"/>
</dbReference>
<sequence length="224" mass="25089">MVKLEMKNLYYRYKGANKDVLKDINCRFEGGELNAIVGPSGSGKTTLLSIMAGLDKPTQGIITINDKDLKDLDLDEYRRDSISMIFQAFQLFPLLTALENVSFPMIYKGIDKNQAREKSKKVLESLGIDGDKQSRYPAKLSGGEQQRVAIARTLATGAKIILADEPTGNLDGENSKRIIEILQELAHKQDFCVIIVTHDMEIAEQSDNVWRIKDGIIEQVEQVK</sequence>
<dbReference type="OrthoDB" id="9802264at2"/>
<accession>A0A1M5ZBZ9</accession>
<organism evidence="6 7">
    <name type="scientific">Sporanaerobacter acetigenes DSM 13106</name>
    <dbReference type="NCBI Taxonomy" id="1123281"/>
    <lineage>
        <taxon>Bacteria</taxon>
        <taxon>Bacillati</taxon>
        <taxon>Bacillota</taxon>
        <taxon>Tissierellia</taxon>
        <taxon>Tissierellales</taxon>
        <taxon>Sporanaerobacteraceae</taxon>
        <taxon>Sporanaerobacter</taxon>
    </lineage>
</organism>
<keyword evidence="2" id="KW-0813">Transport</keyword>